<name>A0A8H6S3L1_9AGAR</name>
<evidence type="ECO:0000313" key="3">
    <source>
        <dbReference type="Proteomes" id="UP000636479"/>
    </source>
</evidence>
<protein>
    <submittedName>
        <fullName evidence="2">F-box domain-containing protein</fullName>
    </submittedName>
</protein>
<evidence type="ECO:0000313" key="2">
    <source>
        <dbReference type="EMBL" id="KAF7291416.1"/>
    </source>
</evidence>
<feature type="region of interest" description="Disordered" evidence="1">
    <location>
        <begin position="1"/>
        <end position="32"/>
    </location>
</feature>
<evidence type="ECO:0000256" key="1">
    <source>
        <dbReference type="SAM" id="MobiDB-lite"/>
    </source>
</evidence>
<dbReference type="GeneID" id="59351848"/>
<reference evidence="2" key="1">
    <citation type="submission" date="2020-05" db="EMBL/GenBank/DDBJ databases">
        <title>Mycena genomes resolve the evolution of fungal bioluminescence.</title>
        <authorList>
            <person name="Tsai I.J."/>
        </authorList>
    </citation>
    <scope>NUCLEOTIDE SEQUENCE</scope>
    <source>
        <strain evidence="2">171206Taipei</strain>
    </source>
</reference>
<dbReference type="AlphaFoldDB" id="A0A8H6S3L1"/>
<dbReference type="Proteomes" id="UP000636479">
    <property type="component" value="Unassembled WGS sequence"/>
</dbReference>
<dbReference type="OrthoDB" id="2879636at2759"/>
<proteinExistence type="predicted"/>
<organism evidence="2 3">
    <name type="scientific">Mycena indigotica</name>
    <dbReference type="NCBI Taxonomy" id="2126181"/>
    <lineage>
        <taxon>Eukaryota</taxon>
        <taxon>Fungi</taxon>
        <taxon>Dikarya</taxon>
        <taxon>Basidiomycota</taxon>
        <taxon>Agaricomycotina</taxon>
        <taxon>Agaricomycetes</taxon>
        <taxon>Agaricomycetidae</taxon>
        <taxon>Agaricales</taxon>
        <taxon>Marasmiineae</taxon>
        <taxon>Mycenaceae</taxon>
        <taxon>Mycena</taxon>
    </lineage>
</organism>
<keyword evidence="3" id="KW-1185">Reference proteome</keyword>
<dbReference type="EMBL" id="JACAZF010000013">
    <property type="protein sequence ID" value="KAF7291416.1"/>
    <property type="molecule type" value="Genomic_DNA"/>
</dbReference>
<gene>
    <name evidence="2" type="ORF">MIND_01286200</name>
</gene>
<accession>A0A8H6S3L1</accession>
<comment type="caution">
    <text evidence="2">The sequence shown here is derived from an EMBL/GenBank/DDBJ whole genome shotgun (WGS) entry which is preliminary data.</text>
</comment>
<sequence length="315" mass="35458">MAEPPGVTHSPFDITTMAEPPPKRKRPDSEAASDTIIRSEVWFEDGNLLVQVQTTQFRLFRGSLAFHSPKLKALIEALPENAALVLDDNPADWEHVSKKLFHHAYPDKELLPFVVIEAFARIGKKYEIQWLFNRARKLLNAAYPSVLDVWLSAHLNHTGATAHALESSILARVVDLPHLLPVAFWYLTFSHRISGLVTARAAALSEEDKKSILDGFRKRLHAESSTTLKWLQAEGSDKCKKQGGSECTVARLKLFASITKNSRGQRGWSWLTSWEKDLCEPCIAAGKALHTAGVRDLWECLPSLFNLPPWHELRK</sequence>
<dbReference type="RefSeq" id="XP_037214538.1">
    <property type="nucleotide sequence ID" value="XM_037369332.1"/>
</dbReference>